<proteinExistence type="predicted"/>
<dbReference type="AlphaFoldDB" id="A0A1I1ZZR7"/>
<reference evidence="1 2" key="1">
    <citation type="submission" date="2016-10" db="EMBL/GenBank/DDBJ databases">
        <authorList>
            <person name="de Groot N.N."/>
        </authorList>
    </citation>
    <scope>NUCLEOTIDE SEQUENCE [LARGE SCALE GENOMIC DNA]</scope>
    <source>
        <strain evidence="1 2">DSM 43019</strain>
    </source>
</reference>
<dbReference type="OrthoDB" id="3284019at2"/>
<accession>A0A1I1ZZR7</accession>
<name>A0A1I1ZZR7_9ACTN</name>
<organism evidence="1 2">
    <name type="scientific">Actinoplanes philippinensis</name>
    <dbReference type="NCBI Taxonomy" id="35752"/>
    <lineage>
        <taxon>Bacteria</taxon>
        <taxon>Bacillati</taxon>
        <taxon>Actinomycetota</taxon>
        <taxon>Actinomycetes</taxon>
        <taxon>Micromonosporales</taxon>
        <taxon>Micromonosporaceae</taxon>
        <taxon>Actinoplanes</taxon>
    </lineage>
</organism>
<dbReference type="RefSeq" id="WP_093609279.1">
    <property type="nucleotide sequence ID" value="NZ_BOMT01000011.1"/>
</dbReference>
<protein>
    <recommendedName>
        <fullName evidence="3">DUF4034 domain-containing protein</fullName>
    </recommendedName>
</protein>
<dbReference type="Proteomes" id="UP000199645">
    <property type="component" value="Unassembled WGS sequence"/>
</dbReference>
<sequence length="343" mass="38780">MFFLARYLVRRIIGGPLPPTPEFDADVDLMIRDAVLREARQRVLRDGDWRAAKQAIEAAGTDWALRGYRLGVFAGLAGDDDTWLDAWMRAEPSDPSAALIWAKVLAGRAGAARGGASAAKTSREQFDSFHVLSEKAADASVRALELADPRDPGPMIRLMSSCFAAGADRLNEFYAEARSRDPHNFETHELAVMLTCQKWYGSHERMFAVARTAAEAAPPGHRTTLLPLFAHFEYAMREFAWEDRSKESQKAVRKYFRTPEVQRDCDAWIAKFRSAPPTSEQLSKVRQWMAVYYSLIGRRSAAKAVFDELGPYVSRHNEWGWFWGDMEYGYLKSWWWANGVGGV</sequence>
<dbReference type="STRING" id="35752.SAMN05421541_101409"/>
<keyword evidence="2" id="KW-1185">Reference proteome</keyword>
<evidence type="ECO:0000313" key="2">
    <source>
        <dbReference type="Proteomes" id="UP000199645"/>
    </source>
</evidence>
<evidence type="ECO:0000313" key="1">
    <source>
        <dbReference type="EMBL" id="SFE37116.1"/>
    </source>
</evidence>
<evidence type="ECO:0008006" key="3">
    <source>
        <dbReference type="Google" id="ProtNLM"/>
    </source>
</evidence>
<dbReference type="EMBL" id="FONV01000001">
    <property type="protein sequence ID" value="SFE37116.1"/>
    <property type="molecule type" value="Genomic_DNA"/>
</dbReference>
<gene>
    <name evidence="1" type="ORF">SAMN05421541_101409</name>
</gene>